<comment type="subcellular location">
    <subcellularLocation>
        <location evidence="1 9">Cytoplasm</location>
    </subcellularLocation>
</comment>
<dbReference type="Pfam" id="PF14748">
    <property type="entry name" value="P5CR_dimer"/>
    <property type="match status" value="1"/>
</dbReference>
<dbReference type="EMBL" id="CP019728">
    <property type="protein sequence ID" value="AQS52698.1"/>
    <property type="molecule type" value="Genomic_DNA"/>
</dbReference>
<evidence type="ECO:0000256" key="10">
    <source>
        <dbReference type="NCBIfam" id="TIGR00112"/>
    </source>
</evidence>
<dbReference type="InterPro" id="IPR029036">
    <property type="entry name" value="P5CR_dimer"/>
</dbReference>
<evidence type="ECO:0000256" key="11">
    <source>
        <dbReference type="PIRSR" id="PIRSR000193-1"/>
    </source>
</evidence>
<evidence type="ECO:0000256" key="5">
    <source>
        <dbReference type="ARBA" id="ARBA00022650"/>
    </source>
</evidence>
<dbReference type="SUPFAM" id="SSF51735">
    <property type="entry name" value="NAD(P)-binding Rossmann-fold domains"/>
    <property type="match status" value="1"/>
</dbReference>
<dbReference type="GO" id="GO:0004735">
    <property type="term" value="F:pyrroline-5-carboxylate reductase activity"/>
    <property type="evidence" value="ECO:0007669"/>
    <property type="project" value="UniProtKB-UniRule"/>
</dbReference>
<evidence type="ECO:0000256" key="8">
    <source>
        <dbReference type="ARBA" id="ARBA00058118"/>
    </source>
</evidence>
<comment type="catalytic activity">
    <reaction evidence="9">
        <text>L-proline + NAD(+) = (S)-1-pyrroline-5-carboxylate + NADH + 2 H(+)</text>
        <dbReference type="Rhea" id="RHEA:14105"/>
        <dbReference type="ChEBI" id="CHEBI:15378"/>
        <dbReference type="ChEBI" id="CHEBI:17388"/>
        <dbReference type="ChEBI" id="CHEBI:57540"/>
        <dbReference type="ChEBI" id="CHEBI:57945"/>
        <dbReference type="ChEBI" id="CHEBI:60039"/>
        <dbReference type="EC" id="1.5.1.2"/>
    </reaction>
</comment>
<dbReference type="FunFam" id="1.10.3730.10:FF:000001">
    <property type="entry name" value="Pyrroline-5-carboxylate reductase"/>
    <property type="match status" value="1"/>
</dbReference>
<dbReference type="UniPathway" id="UPA00098">
    <property type="reaction ID" value="UER00361"/>
</dbReference>
<dbReference type="InterPro" id="IPR036291">
    <property type="entry name" value="NAD(P)-bd_dom_sf"/>
</dbReference>
<keyword evidence="7 9" id="KW-0560">Oxidoreductase</keyword>
<dbReference type="NCBIfam" id="TIGR00112">
    <property type="entry name" value="proC"/>
    <property type="match status" value="1"/>
</dbReference>
<keyword evidence="3 9" id="KW-0963">Cytoplasm</keyword>
<dbReference type="Proteomes" id="UP000188993">
    <property type="component" value="Chromosome"/>
</dbReference>
<evidence type="ECO:0000256" key="1">
    <source>
        <dbReference type="ARBA" id="ARBA00004496"/>
    </source>
</evidence>
<evidence type="ECO:0000313" key="14">
    <source>
        <dbReference type="EMBL" id="AQS52698.1"/>
    </source>
</evidence>
<accession>A0A1S6IMB1</accession>
<sequence>MTKTIGFIGLGNMGQAILKGMLTNGFTTANQVIVSRRNPEALVQIEEKFGVETTTDNRVVAKQADLLILAVKPNIYVSIMQEIRDYVKDDVIIVHIAAGISIATIETAFARPIKVARAMPNTPAMVGQAMTGLCFNDALNADDKKMVADLFASLGKVEIIDETLIDAVIGVSGSSPAILYMVIEAVADGAVKAGMPRQQAYQFAAQAMLGSAKMVLETGEHPGQLKDAVCSPGGTTIEMVTKAEEKGLRASILASVDAAITKSIQLTQK</sequence>
<proteinExistence type="inferred from homology"/>
<comment type="pathway">
    <text evidence="9">Amino-acid biosynthesis; L-proline biosynthesis; L-proline from L-glutamate 5-semialdehyde: step 1/1.</text>
</comment>
<feature type="binding site" evidence="11">
    <location>
        <begin position="8"/>
        <end position="13"/>
    </location>
    <ligand>
        <name>NADP(+)</name>
        <dbReference type="ChEBI" id="CHEBI:58349"/>
    </ligand>
</feature>
<dbReference type="PIRSF" id="PIRSF000193">
    <property type="entry name" value="Pyrrol-5-carb_rd"/>
    <property type="match status" value="1"/>
</dbReference>
<dbReference type="InterPro" id="IPR008927">
    <property type="entry name" value="6-PGluconate_DH-like_C_sf"/>
</dbReference>
<evidence type="ECO:0000256" key="6">
    <source>
        <dbReference type="ARBA" id="ARBA00022857"/>
    </source>
</evidence>
<feature type="domain" description="Pyrroline-5-carboxylate reductase dimerisation" evidence="13">
    <location>
        <begin position="162"/>
        <end position="265"/>
    </location>
</feature>
<evidence type="ECO:0000259" key="12">
    <source>
        <dbReference type="Pfam" id="PF03807"/>
    </source>
</evidence>
<dbReference type="EC" id="1.5.1.2" evidence="9 10"/>
<dbReference type="GO" id="GO:0005737">
    <property type="term" value="C:cytoplasm"/>
    <property type="evidence" value="ECO:0007669"/>
    <property type="project" value="UniProtKB-SubCell"/>
</dbReference>
<dbReference type="STRING" id="708126.BW727_100290"/>
<comment type="catalytic activity">
    <reaction evidence="9">
        <text>L-proline + NADP(+) = (S)-1-pyrroline-5-carboxylate + NADPH + 2 H(+)</text>
        <dbReference type="Rhea" id="RHEA:14109"/>
        <dbReference type="ChEBI" id="CHEBI:15378"/>
        <dbReference type="ChEBI" id="CHEBI:17388"/>
        <dbReference type="ChEBI" id="CHEBI:57783"/>
        <dbReference type="ChEBI" id="CHEBI:58349"/>
        <dbReference type="ChEBI" id="CHEBI:60039"/>
        <dbReference type="EC" id="1.5.1.2"/>
    </reaction>
</comment>
<name>A0A1S6IMB1_9LACT</name>
<dbReference type="FunFam" id="3.40.50.720:FF:000190">
    <property type="entry name" value="Pyrroline-5-carboxylate reductase"/>
    <property type="match status" value="1"/>
</dbReference>
<evidence type="ECO:0000259" key="13">
    <source>
        <dbReference type="Pfam" id="PF14748"/>
    </source>
</evidence>
<dbReference type="RefSeq" id="WP_062468150.1">
    <property type="nucleotide sequence ID" value="NZ_BBYN01000005.1"/>
</dbReference>
<evidence type="ECO:0000256" key="4">
    <source>
        <dbReference type="ARBA" id="ARBA00022605"/>
    </source>
</evidence>
<keyword evidence="4 9" id="KW-0028">Amino-acid biosynthesis</keyword>
<dbReference type="OrthoDB" id="9805754at2"/>
<dbReference type="GO" id="GO:0055129">
    <property type="term" value="P:L-proline biosynthetic process"/>
    <property type="evidence" value="ECO:0007669"/>
    <property type="project" value="UniProtKB-UniRule"/>
</dbReference>
<reference evidence="14 15" key="1">
    <citation type="journal article" date="2014" name="Int. J. Syst. Evol. Microbiol.">
        <title>Jeotgalibaca dankookensis gen. nov., sp. nov., a member of the family Carnobacteriaceae, isolated from seujeot (Korean traditional food).</title>
        <authorList>
            <person name="Lee D.G."/>
            <person name="Trujillo M.E."/>
            <person name="Kang H."/>
            <person name="Ahn T.Y."/>
        </authorList>
    </citation>
    <scope>NUCLEOTIDE SEQUENCE [LARGE SCALE GENOMIC DNA]</scope>
    <source>
        <strain evidence="14 15">EX-07</strain>
    </source>
</reference>
<dbReference type="Gene3D" id="1.10.3730.10">
    <property type="entry name" value="ProC C-terminal domain-like"/>
    <property type="match status" value="1"/>
</dbReference>
<gene>
    <name evidence="9 14" type="primary">proC</name>
    <name evidence="14" type="ORF">BW727_100290</name>
</gene>
<dbReference type="Gene3D" id="3.40.50.720">
    <property type="entry name" value="NAD(P)-binding Rossmann-like Domain"/>
    <property type="match status" value="1"/>
</dbReference>
<evidence type="ECO:0000256" key="3">
    <source>
        <dbReference type="ARBA" id="ARBA00022490"/>
    </source>
</evidence>
<dbReference type="KEGG" id="jda:BW727_100290"/>
<dbReference type="SUPFAM" id="SSF48179">
    <property type="entry name" value="6-phosphogluconate dehydrogenase C-terminal domain-like"/>
    <property type="match status" value="1"/>
</dbReference>
<dbReference type="PANTHER" id="PTHR11645">
    <property type="entry name" value="PYRROLINE-5-CARBOXYLATE REDUCTASE"/>
    <property type="match status" value="1"/>
</dbReference>
<feature type="domain" description="Pyrroline-5-carboxylate reductase catalytic N-terminal" evidence="12">
    <location>
        <begin position="4"/>
        <end position="99"/>
    </location>
</feature>
<organism evidence="14 15">
    <name type="scientific">Jeotgalibaca dankookensis</name>
    <dbReference type="NCBI Taxonomy" id="708126"/>
    <lineage>
        <taxon>Bacteria</taxon>
        <taxon>Bacillati</taxon>
        <taxon>Bacillota</taxon>
        <taxon>Bacilli</taxon>
        <taxon>Lactobacillales</taxon>
        <taxon>Carnobacteriaceae</taxon>
        <taxon>Jeotgalibaca</taxon>
    </lineage>
</organism>
<evidence type="ECO:0000313" key="15">
    <source>
        <dbReference type="Proteomes" id="UP000188993"/>
    </source>
</evidence>
<keyword evidence="15" id="KW-1185">Reference proteome</keyword>
<evidence type="ECO:0000256" key="7">
    <source>
        <dbReference type="ARBA" id="ARBA00023002"/>
    </source>
</evidence>
<dbReference type="InterPro" id="IPR000304">
    <property type="entry name" value="Pyrroline-COOH_reductase"/>
</dbReference>
<protein>
    <recommendedName>
        <fullName evidence="9 10">Pyrroline-5-carboxylate reductase</fullName>
        <shortName evidence="9">P5C reductase</shortName>
        <shortName evidence="9">P5CR</shortName>
        <ecNumber evidence="9 10">1.5.1.2</ecNumber>
    </recommendedName>
    <alternativeName>
        <fullName evidence="9">PCA reductase</fullName>
    </alternativeName>
</protein>
<evidence type="ECO:0000256" key="9">
    <source>
        <dbReference type="HAMAP-Rule" id="MF_01925"/>
    </source>
</evidence>
<dbReference type="Pfam" id="PF03807">
    <property type="entry name" value="F420_oxidored"/>
    <property type="match status" value="1"/>
</dbReference>
<comment type="function">
    <text evidence="8 9">Catalyzes the reduction of 1-pyrroline-5-carboxylate (PCA) to L-proline.</text>
</comment>
<evidence type="ECO:0000256" key="2">
    <source>
        <dbReference type="ARBA" id="ARBA00005525"/>
    </source>
</evidence>
<comment type="similarity">
    <text evidence="2 9">Belongs to the pyrroline-5-carboxylate reductase family.</text>
</comment>
<feature type="binding site" evidence="11">
    <location>
        <position position="57"/>
    </location>
    <ligand>
        <name>NADPH</name>
        <dbReference type="ChEBI" id="CHEBI:57783"/>
    </ligand>
</feature>
<dbReference type="PANTHER" id="PTHR11645:SF0">
    <property type="entry name" value="PYRROLINE-5-CARBOXYLATE REDUCTASE 3"/>
    <property type="match status" value="1"/>
</dbReference>
<keyword evidence="6 9" id="KW-0521">NADP</keyword>
<keyword evidence="5 9" id="KW-0641">Proline biosynthesis</keyword>
<dbReference type="HAMAP" id="MF_01925">
    <property type="entry name" value="P5C_reductase"/>
    <property type="match status" value="1"/>
</dbReference>
<dbReference type="InterPro" id="IPR028939">
    <property type="entry name" value="P5C_Rdtase_cat_N"/>
</dbReference>
<feature type="binding site" evidence="11">
    <location>
        <begin position="70"/>
        <end position="73"/>
    </location>
    <ligand>
        <name>NADP(+)</name>
        <dbReference type="ChEBI" id="CHEBI:58349"/>
    </ligand>
</feature>
<dbReference type="AlphaFoldDB" id="A0A1S6IMB1"/>